<evidence type="ECO:0000313" key="2">
    <source>
        <dbReference type="EMBL" id="CAJ1374189.1"/>
    </source>
</evidence>
<sequence length="314" mass="34462">MLCWAEMSKEVDNAAAAAQLLEEEVRGGMARRSGRRLRPTSPENMLRLDDGNSSQLHALDDLRVEKRLPTRGAKKDWNRNSSRVAEVFSAQEQPDRAAGAKSELWAPWLLHYEKELHEQRERLQKCREGERPAVPPLPFLGRLHLTGGSVNDVTMRRGRSQEPSCGAGKPTSKPEGPGPPFWLGGGQGVTPESTSQAQFRSASARRVPKAKASRREASHEERESRGEPRLGSKPKTAQAVASPSRFGDNPRSLQEQVAQESFLHPSVAAGKPTSFDHQRALCGHGATWTHEKVSGSRSSAFPRSLSPPSSFSAK</sequence>
<name>A0AA36MJ33_9DINO</name>
<feature type="region of interest" description="Disordered" evidence="1">
    <location>
        <begin position="153"/>
        <end position="257"/>
    </location>
</feature>
<feature type="region of interest" description="Disordered" evidence="1">
    <location>
        <begin position="289"/>
        <end position="314"/>
    </location>
</feature>
<feature type="compositionally biased region" description="Polar residues" evidence="1">
    <location>
        <begin position="190"/>
        <end position="201"/>
    </location>
</feature>
<organism evidence="2 3">
    <name type="scientific">Effrenium voratum</name>
    <dbReference type="NCBI Taxonomy" id="2562239"/>
    <lineage>
        <taxon>Eukaryota</taxon>
        <taxon>Sar</taxon>
        <taxon>Alveolata</taxon>
        <taxon>Dinophyceae</taxon>
        <taxon>Suessiales</taxon>
        <taxon>Symbiodiniaceae</taxon>
        <taxon>Effrenium</taxon>
    </lineage>
</organism>
<comment type="caution">
    <text evidence="2">The sequence shown here is derived from an EMBL/GenBank/DDBJ whole genome shotgun (WGS) entry which is preliminary data.</text>
</comment>
<feature type="region of interest" description="Disordered" evidence="1">
    <location>
        <begin position="27"/>
        <end position="52"/>
    </location>
</feature>
<protein>
    <submittedName>
        <fullName evidence="2">Uncharacterized protein</fullName>
    </submittedName>
</protein>
<reference evidence="2" key="1">
    <citation type="submission" date="2023-08" db="EMBL/GenBank/DDBJ databases">
        <authorList>
            <person name="Chen Y."/>
            <person name="Shah S."/>
            <person name="Dougan E. K."/>
            <person name="Thang M."/>
            <person name="Chan C."/>
        </authorList>
    </citation>
    <scope>NUCLEOTIDE SEQUENCE</scope>
</reference>
<dbReference type="AlphaFoldDB" id="A0AA36MJ33"/>
<dbReference type="Proteomes" id="UP001178507">
    <property type="component" value="Unassembled WGS sequence"/>
</dbReference>
<gene>
    <name evidence="2" type="ORF">EVOR1521_LOCUS3806</name>
</gene>
<proteinExistence type="predicted"/>
<feature type="compositionally biased region" description="Low complexity" evidence="1">
    <location>
        <begin position="295"/>
        <end position="314"/>
    </location>
</feature>
<evidence type="ECO:0000256" key="1">
    <source>
        <dbReference type="SAM" id="MobiDB-lite"/>
    </source>
</evidence>
<feature type="compositionally biased region" description="Basic and acidic residues" evidence="1">
    <location>
        <begin position="213"/>
        <end position="230"/>
    </location>
</feature>
<keyword evidence="3" id="KW-1185">Reference proteome</keyword>
<accession>A0AA36MJ33</accession>
<dbReference type="EMBL" id="CAUJNA010000236">
    <property type="protein sequence ID" value="CAJ1374189.1"/>
    <property type="molecule type" value="Genomic_DNA"/>
</dbReference>
<evidence type="ECO:0000313" key="3">
    <source>
        <dbReference type="Proteomes" id="UP001178507"/>
    </source>
</evidence>